<keyword evidence="4" id="KW-0997">Cell inner membrane</keyword>
<gene>
    <name evidence="9" type="ordered locus">CBUD_0767</name>
</gene>
<comment type="subcellular location">
    <subcellularLocation>
        <location evidence="1">Cell inner membrane</location>
        <topology evidence="1">Multi-pass membrane protein</topology>
    </subcellularLocation>
</comment>
<evidence type="ECO:0000256" key="8">
    <source>
        <dbReference type="SAM" id="Phobius"/>
    </source>
</evidence>
<dbReference type="EMBL" id="CP000733">
    <property type="protein sequence ID" value="ABS76562.1"/>
    <property type="molecule type" value="Genomic_DNA"/>
</dbReference>
<feature type="transmembrane region" description="Helical" evidence="8">
    <location>
        <begin position="430"/>
        <end position="450"/>
    </location>
</feature>
<dbReference type="GO" id="GO:0042910">
    <property type="term" value="F:xenobiotic transmembrane transporter activity"/>
    <property type="evidence" value="ECO:0007669"/>
    <property type="project" value="TreeGrafter"/>
</dbReference>
<feature type="transmembrane region" description="Helical" evidence="8">
    <location>
        <begin position="462"/>
        <end position="480"/>
    </location>
</feature>
<dbReference type="SUPFAM" id="SSF82714">
    <property type="entry name" value="Multidrug efflux transporter AcrB TolC docking domain, DN and DC subdomains"/>
    <property type="match status" value="2"/>
</dbReference>
<dbReference type="FunFam" id="1.20.1640.10:FF:000001">
    <property type="entry name" value="Efflux pump membrane transporter"/>
    <property type="match status" value="1"/>
</dbReference>
<dbReference type="SUPFAM" id="SSF82866">
    <property type="entry name" value="Multidrug efflux transporter AcrB transmembrane domain"/>
    <property type="match status" value="2"/>
</dbReference>
<dbReference type="InterPro" id="IPR027463">
    <property type="entry name" value="AcrB_DN_DC_subdom"/>
</dbReference>
<feature type="transmembrane region" description="Helical" evidence="8">
    <location>
        <begin position="12"/>
        <end position="29"/>
    </location>
</feature>
<feature type="transmembrane region" description="Helical" evidence="8">
    <location>
        <begin position="846"/>
        <end position="865"/>
    </location>
</feature>
<evidence type="ECO:0000256" key="7">
    <source>
        <dbReference type="ARBA" id="ARBA00023136"/>
    </source>
</evidence>
<dbReference type="Gene3D" id="1.20.1640.10">
    <property type="entry name" value="Multidrug efflux transporter AcrB transmembrane domain"/>
    <property type="match status" value="2"/>
</dbReference>
<keyword evidence="6 8" id="KW-1133">Transmembrane helix</keyword>
<dbReference type="KEGG" id="cbd:CBUD_0767"/>
<dbReference type="Gene3D" id="3.30.70.1320">
    <property type="entry name" value="Multidrug efflux transporter AcrB pore domain like"/>
    <property type="match status" value="1"/>
</dbReference>
<dbReference type="RefSeq" id="WP_011996726.1">
    <property type="nucleotide sequence ID" value="NC_009727.1"/>
</dbReference>
<evidence type="ECO:0000256" key="3">
    <source>
        <dbReference type="ARBA" id="ARBA00022475"/>
    </source>
</evidence>
<keyword evidence="2" id="KW-0813">Transport</keyword>
<organism evidence="9 10">
    <name type="scientific">Coxiella burnetii (strain Dugway 5J108-111)</name>
    <dbReference type="NCBI Taxonomy" id="434922"/>
    <lineage>
        <taxon>Bacteria</taxon>
        <taxon>Pseudomonadati</taxon>
        <taxon>Pseudomonadota</taxon>
        <taxon>Gammaproteobacteria</taxon>
        <taxon>Legionellales</taxon>
        <taxon>Coxiellaceae</taxon>
        <taxon>Coxiella</taxon>
    </lineage>
</organism>
<feature type="transmembrane region" description="Helical" evidence="8">
    <location>
        <begin position="975"/>
        <end position="1002"/>
    </location>
</feature>
<protein>
    <submittedName>
        <fullName evidence="9">Acriflavin resistance plasma membrane protein</fullName>
    </submittedName>
</protein>
<dbReference type="Gene3D" id="3.30.70.1440">
    <property type="entry name" value="Multidrug efflux transporter AcrB pore domain"/>
    <property type="match status" value="1"/>
</dbReference>
<dbReference type="AlphaFoldDB" id="A9KDU1"/>
<dbReference type="PANTHER" id="PTHR32063">
    <property type="match status" value="1"/>
</dbReference>
<dbReference type="Proteomes" id="UP000008555">
    <property type="component" value="Chromosome"/>
</dbReference>
<reference evidence="9 10" key="1">
    <citation type="journal article" date="2009" name="Infect. Immun.">
        <title>Comparative genomics reveal extensive transposon-mediated genomic plasticity and diversity among potential effector proteins within the genus Coxiella.</title>
        <authorList>
            <person name="Beare P.A."/>
            <person name="Unsworth N."/>
            <person name="Andoh M."/>
            <person name="Voth D.E."/>
            <person name="Omsland A."/>
            <person name="Gilk S.D."/>
            <person name="Williams K.P."/>
            <person name="Sobral B.W."/>
            <person name="Kupko J.J.III."/>
            <person name="Porcella S.F."/>
            <person name="Samuel J.E."/>
            <person name="Heinzen R.A."/>
        </authorList>
    </citation>
    <scope>NUCLEOTIDE SEQUENCE [LARGE SCALE GENOMIC DNA]</scope>
    <source>
        <strain evidence="9 10">Dugway 5J108-111</strain>
    </source>
</reference>
<dbReference type="GO" id="GO:0005886">
    <property type="term" value="C:plasma membrane"/>
    <property type="evidence" value="ECO:0007669"/>
    <property type="project" value="UniProtKB-SubCell"/>
</dbReference>
<dbReference type="PANTHER" id="PTHR32063:SF23">
    <property type="entry name" value="HAE1 FAMILY EFFLLUX PUMP PERMEASE COMPONENT"/>
    <property type="match status" value="1"/>
</dbReference>
<sequence length="1022" mass="110992">MNISEICIKRPVLALVLSLVLVVVGIMGFNDLNTRFFPKFEQNVINISTAYPGASAKLVESSITTPLEEGISGVQGIDTIISQSFQGESDIKLTLDYGVNVYEVANQIRDKVEQARVQLPTNINAPVVQVGWGNMELMDVGFTAPNENPKAIRDYLERNVIDQIEQIPGIADVEVAGANQYAMRIWLDPQKMAARGLSVNDVQMAIQNSNVELPAGEIKGSSINYPITAETKLNTADQFNNIIVKNDNGQVIRIKDIGQAQLGDDSADQSIVTLDGQPGVLLSINNATDANPLDAAKNVNHFLNQIRPHLPNGMKIVPSFDISAYMHGSIHEVYISIGIAILCVILVIFLFLGRLRTVAIPIATIPVCLIASFGAMYLLGFSINVITLLALVLSIGLVVDDAIVMLENIYRHIENGEKPLIAAIKGSKEITFPVIAMTITLAAVYAPIGLMQNQAANIFRSFAFTLAGAVLISGFVALTLSPMMCSRFLKAQGGEPKGYSRIIETIYERMAQGYQKILAAILNKRILVVFAAVLIAVGGFFLAKNIPMAFVPQEDMGFVIAAVSTSSGSSINTINRGLEQVASIFKQAPAVASVVTVADTNAKAFDSVFAMLKPFKDRKQSASQVADVINQKIKQIPGLNAAAFAPSFGGSMQHQLEFYLMGDTYSDLYAVSQKLINQLGNYPGLRVIQSNMRFDSQQYNMTVNRDIAGQLQVNIKDIDNTMAALYGGSKISTFDANGKTYNVYLQAQENDLHSLASINKFYVNNAQNKLIPLSNLISIKPILSQVVLPHYNRLRAAQMSAQLAPGYNLGTVVNYLQTELPQLLPANVKYAFTGQAHDLLTSNNSMGLIFLLAMVFIYLVLAAQFESFIDPFIILLAVPLSIVGAMASLKLIGGTLNIYTDIGLVTLIGLVSKHGILITQFANRLQKEGLAMREALLKAASIRLRPILMTTAAMVFGALPLLFSSGGSAQSRHQIGIVIIGGLIFGTFFSLVVVPVAYSYVYKFKLFLKRFKTTDEMSLSGK</sequence>
<dbReference type="Gene3D" id="3.30.70.1430">
    <property type="entry name" value="Multidrug efflux transporter AcrB pore domain"/>
    <property type="match status" value="2"/>
</dbReference>
<feature type="transmembrane region" description="Helical" evidence="8">
    <location>
        <begin position="872"/>
        <end position="892"/>
    </location>
</feature>
<evidence type="ECO:0000256" key="5">
    <source>
        <dbReference type="ARBA" id="ARBA00022692"/>
    </source>
</evidence>
<dbReference type="Gene3D" id="3.30.2090.10">
    <property type="entry name" value="Multidrug efflux transporter AcrB TolC docking domain, DN and DC subdomains"/>
    <property type="match status" value="2"/>
</dbReference>
<dbReference type="HOGENOM" id="CLU_002755_1_2_6"/>
<evidence type="ECO:0000313" key="9">
    <source>
        <dbReference type="EMBL" id="ABS76562.1"/>
    </source>
</evidence>
<feature type="transmembrane region" description="Helical" evidence="8">
    <location>
        <begin position="526"/>
        <end position="543"/>
    </location>
</feature>
<evidence type="ECO:0000256" key="2">
    <source>
        <dbReference type="ARBA" id="ARBA00022448"/>
    </source>
</evidence>
<keyword evidence="7 8" id="KW-0472">Membrane</keyword>
<feature type="transmembrane region" description="Helical" evidence="8">
    <location>
        <begin position="385"/>
        <end position="409"/>
    </location>
</feature>
<dbReference type="PRINTS" id="PR00702">
    <property type="entry name" value="ACRIFLAVINRP"/>
</dbReference>
<proteinExistence type="predicted"/>
<evidence type="ECO:0000256" key="6">
    <source>
        <dbReference type="ARBA" id="ARBA00022989"/>
    </source>
</evidence>
<evidence type="ECO:0000256" key="1">
    <source>
        <dbReference type="ARBA" id="ARBA00004429"/>
    </source>
</evidence>
<feature type="transmembrane region" description="Helical" evidence="8">
    <location>
        <begin position="333"/>
        <end position="352"/>
    </location>
</feature>
<name>A9KDU1_COXBN</name>
<dbReference type="SUPFAM" id="SSF82693">
    <property type="entry name" value="Multidrug efflux transporter AcrB pore domain, PN1, PN2, PC1 and PC2 subdomains"/>
    <property type="match status" value="4"/>
</dbReference>
<dbReference type="InterPro" id="IPR001036">
    <property type="entry name" value="Acrflvin-R"/>
</dbReference>
<evidence type="ECO:0000256" key="4">
    <source>
        <dbReference type="ARBA" id="ARBA00022519"/>
    </source>
</evidence>
<evidence type="ECO:0000313" key="10">
    <source>
        <dbReference type="Proteomes" id="UP000008555"/>
    </source>
</evidence>
<accession>A9KDU1</accession>
<keyword evidence="5 8" id="KW-0812">Transmembrane</keyword>
<dbReference type="Pfam" id="PF00873">
    <property type="entry name" value="ACR_tran"/>
    <property type="match status" value="1"/>
</dbReference>
<keyword evidence="3" id="KW-1003">Cell membrane</keyword>
<feature type="transmembrane region" description="Helical" evidence="8">
    <location>
        <begin position="944"/>
        <end position="963"/>
    </location>
</feature>